<organism evidence="8 9">
    <name type="scientific">Marinobacter daepoensis</name>
    <dbReference type="NCBI Taxonomy" id="262077"/>
    <lineage>
        <taxon>Bacteria</taxon>
        <taxon>Pseudomonadati</taxon>
        <taxon>Pseudomonadota</taxon>
        <taxon>Gammaproteobacteria</taxon>
        <taxon>Pseudomonadales</taxon>
        <taxon>Marinobacteraceae</taxon>
        <taxon>Marinobacter</taxon>
    </lineage>
</organism>
<reference evidence="8 9" key="1">
    <citation type="submission" date="2021-02" db="EMBL/GenBank/DDBJ databases">
        <title>PHA producing bacteria isolated from coastal sediment in Guangdong, Shenzhen.</title>
        <authorList>
            <person name="Zheng W."/>
            <person name="Yu S."/>
            <person name="Huang Y."/>
        </authorList>
    </citation>
    <scope>NUCLEOTIDE SEQUENCE [LARGE SCALE GENOMIC DNA]</scope>
    <source>
        <strain evidence="8 9">TN21-5</strain>
    </source>
</reference>
<dbReference type="SMART" id="SM00448">
    <property type="entry name" value="REC"/>
    <property type="match status" value="1"/>
</dbReference>
<evidence type="ECO:0000256" key="6">
    <source>
        <dbReference type="PROSITE-ProRule" id="PRU00169"/>
    </source>
</evidence>
<dbReference type="EMBL" id="JAFKDB010000008">
    <property type="protein sequence ID" value="MBN7769669.1"/>
    <property type="molecule type" value="Genomic_DNA"/>
</dbReference>
<dbReference type="Pfam" id="PF00072">
    <property type="entry name" value="Response_reg"/>
    <property type="match status" value="1"/>
</dbReference>
<feature type="modified residue" description="4-aspartylphosphate" evidence="6">
    <location>
        <position position="57"/>
    </location>
</feature>
<dbReference type="Proteomes" id="UP000664344">
    <property type="component" value="Unassembled WGS sequence"/>
</dbReference>
<dbReference type="InterPro" id="IPR011006">
    <property type="entry name" value="CheY-like_superfamily"/>
</dbReference>
<comment type="caution">
    <text evidence="8">The sequence shown here is derived from an EMBL/GenBank/DDBJ whole genome shotgun (WGS) entry which is preliminary data.</text>
</comment>
<evidence type="ECO:0000259" key="7">
    <source>
        <dbReference type="PROSITE" id="PS50110"/>
    </source>
</evidence>
<protein>
    <submittedName>
        <fullName evidence="8">Response regulator</fullName>
    </submittedName>
</protein>
<dbReference type="PROSITE" id="PS50110">
    <property type="entry name" value="RESPONSE_REGULATORY"/>
    <property type="match status" value="1"/>
</dbReference>
<dbReference type="PANTHER" id="PTHR48111">
    <property type="entry name" value="REGULATOR OF RPOS"/>
    <property type="match status" value="1"/>
</dbReference>
<dbReference type="SUPFAM" id="SSF52172">
    <property type="entry name" value="CheY-like"/>
    <property type="match status" value="1"/>
</dbReference>
<sequence>MDDLSNKRILIVDDEEAERALLAAYLKQHHCILYHAENGLDGVNKARAIRPDLILLDAQMPVCNGFDACKVIVSDPETRDIPVIFLSALNWPEQRIRGLLAGAVDYIDKPYDFNEVKLRLAIHLRGRKPVISDSAPSIQAKAPSLDSGADAPSTLQNILFHSARIHLLRSLASPPPWLNLKN</sequence>
<evidence type="ECO:0000256" key="5">
    <source>
        <dbReference type="ARBA" id="ARBA00023163"/>
    </source>
</evidence>
<evidence type="ECO:0000256" key="4">
    <source>
        <dbReference type="ARBA" id="ARBA00023125"/>
    </source>
</evidence>
<proteinExistence type="predicted"/>
<gene>
    <name evidence="8" type="ORF">JYP53_07125</name>
</gene>
<keyword evidence="4" id="KW-0238">DNA-binding</keyword>
<accession>A0ABS3BCV5</accession>
<evidence type="ECO:0000313" key="9">
    <source>
        <dbReference type="Proteomes" id="UP000664344"/>
    </source>
</evidence>
<keyword evidence="9" id="KW-1185">Reference proteome</keyword>
<dbReference type="Gene3D" id="3.40.50.2300">
    <property type="match status" value="1"/>
</dbReference>
<dbReference type="InterPro" id="IPR039420">
    <property type="entry name" value="WalR-like"/>
</dbReference>
<evidence type="ECO:0000256" key="2">
    <source>
        <dbReference type="ARBA" id="ARBA00023012"/>
    </source>
</evidence>
<name>A0ABS3BCV5_9GAMM</name>
<keyword evidence="5" id="KW-0804">Transcription</keyword>
<dbReference type="PANTHER" id="PTHR48111:SF1">
    <property type="entry name" value="TWO-COMPONENT RESPONSE REGULATOR ORR33"/>
    <property type="match status" value="1"/>
</dbReference>
<evidence type="ECO:0000256" key="3">
    <source>
        <dbReference type="ARBA" id="ARBA00023015"/>
    </source>
</evidence>
<dbReference type="InterPro" id="IPR001789">
    <property type="entry name" value="Sig_transdc_resp-reg_receiver"/>
</dbReference>
<evidence type="ECO:0000313" key="8">
    <source>
        <dbReference type="EMBL" id="MBN7769669.1"/>
    </source>
</evidence>
<keyword evidence="1 6" id="KW-0597">Phosphoprotein</keyword>
<dbReference type="RefSeq" id="WP_206557093.1">
    <property type="nucleotide sequence ID" value="NZ_JAFKDB010000008.1"/>
</dbReference>
<keyword evidence="2" id="KW-0902">Two-component regulatory system</keyword>
<feature type="domain" description="Response regulatory" evidence="7">
    <location>
        <begin position="8"/>
        <end position="124"/>
    </location>
</feature>
<evidence type="ECO:0000256" key="1">
    <source>
        <dbReference type="ARBA" id="ARBA00022553"/>
    </source>
</evidence>
<keyword evidence="3" id="KW-0805">Transcription regulation</keyword>